<organism evidence="1">
    <name type="scientific">Desulfofervidus auxilii</name>
    <dbReference type="NCBI Taxonomy" id="1621989"/>
    <lineage>
        <taxon>Bacteria</taxon>
        <taxon>Pseudomonadati</taxon>
        <taxon>Thermodesulfobacteriota</taxon>
        <taxon>Candidatus Desulfofervidia</taxon>
        <taxon>Candidatus Desulfofervidales</taxon>
        <taxon>Candidatus Desulfofervidaceae</taxon>
        <taxon>Candidatus Desulfofervidus</taxon>
    </lineage>
</organism>
<evidence type="ECO:0000313" key="1">
    <source>
        <dbReference type="EMBL" id="HDD45251.1"/>
    </source>
</evidence>
<proteinExistence type="predicted"/>
<comment type="caution">
    <text evidence="1">The sequence shown here is derived from an EMBL/GenBank/DDBJ whole genome shotgun (WGS) entry which is preliminary data.</text>
</comment>
<dbReference type="EMBL" id="DRBS01000384">
    <property type="protein sequence ID" value="HDD45251.1"/>
    <property type="molecule type" value="Genomic_DNA"/>
</dbReference>
<dbReference type="Proteomes" id="UP000886289">
    <property type="component" value="Unassembled WGS sequence"/>
</dbReference>
<accession>A0A7C0YAX5</accession>
<name>A0A7C0YAX5_DESA2</name>
<reference evidence="1" key="1">
    <citation type="journal article" date="2020" name="mSystems">
        <title>Genome- and Community-Level Interaction Insights into Carbon Utilization and Element Cycling Functions of Hydrothermarchaeota in Hydrothermal Sediment.</title>
        <authorList>
            <person name="Zhou Z."/>
            <person name="Liu Y."/>
            <person name="Xu W."/>
            <person name="Pan J."/>
            <person name="Luo Z.H."/>
            <person name="Li M."/>
        </authorList>
    </citation>
    <scope>NUCLEOTIDE SEQUENCE [LARGE SCALE GENOMIC DNA]</scope>
    <source>
        <strain evidence="1">HyVt-233</strain>
    </source>
</reference>
<gene>
    <name evidence="1" type="ORF">ENG63_10410</name>
</gene>
<sequence length="124" mass="14734">MKLKKKKEVKPLNAKEISIKIYEIIKDTNEKLLAVHDDEEKRKITRSALEKMQELLKNTSEREVSSIVWNVSALLSQDFGMLIYEIMREFFQYVSCEEINKNENSLLSIFFTHFEKMQENPKCQ</sequence>
<protein>
    <submittedName>
        <fullName evidence="1">Uncharacterized protein</fullName>
    </submittedName>
</protein>
<dbReference type="AlphaFoldDB" id="A0A7C0YAX5"/>